<evidence type="ECO:0000256" key="1">
    <source>
        <dbReference type="SAM" id="MobiDB-lite"/>
    </source>
</evidence>
<dbReference type="OrthoDB" id="9998956at2759"/>
<gene>
    <name evidence="3" type="ORF">GPM918_LOCUS24657</name>
    <name evidence="2" type="ORF">OVA965_LOCUS15646</name>
    <name evidence="5" type="ORF">SRO942_LOCUS24660</name>
    <name evidence="4" type="ORF">TMI583_LOCUS15655</name>
</gene>
<keyword evidence="6" id="KW-1185">Reference proteome</keyword>
<evidence type="ECO:0000313" key="3">
    <source>
        <dbReference type="EMBL" id="CAF1220403.1"/>
    </source>
</evidence>
<feature type="compositionally biased region" description="Polar residues" evidence="1">
    <location>
        <begin position="17"/>
        <end position="28"/>
    </location>
</feature>
<feature type="region of interest" description="Disordered" evidence="1">
    <location>
        <begin position="17"/>
        <end position="59"/>
    </location>
</feature>
<evidence type="ECO:0000313" key="6">
    <source>
        <dbReference type="Proteomes" id="UP000663829"/>
    </source>
</evidence>
<dbReference type="EMBL" id="CAJOBC010009281">
    <property type="protein sequence ID" value="CAF3983832.1"/>
    <property type="molecule type" value="Genomic_DNA"/>
</dbReference>
<dbReference type="EMBL" id="CAJNOK010007085">
    <property type="protein sequence ID" value="CAF1023972.1"/>
    <property type="molecule type" value="Genomic_DNA"/>
</dbReference>
<dbReference type="Proteomes" id="UP000681722">
    <property type="component" value="Unassembled WGS sequence"/>
</dbReference>
<accession>A0A814XU68</accession>
<dbReference type="Proteomes" id="UP000663829">
    <property type="component" value="Unassembled WGS sequence"/>
</dbReference>
<dbReference type="EMBL" id="CAJOBA010007096">
    <property type="protein sequence ID" value="CAF3792463.1"/>
    <property type="molecule type" value="Genomic_DNA"/>
</dbReference>
<sequence length="233" mass="26489">MQRVFSIHVKLNMSKNTATGKSNATGSSVKFGKRPTVPLTSSKDITKKPDSNPPALPAQTIPSVKTLDPIVEVKLNQIQPRDISSVLKYEEEKCPLFITPSGNAIALYRYSNSGPFVEFVPFTNNLLQALKHSIIHGQLFIINFDDSTDIKAQLDELKKYCDEIHPNLYNLIITNQLMKQNYKTVFDMLNFTELEIVPEIFETSKQTFRIIFFTKNENIPDDIASLFKRMQVT</sequence>
<reference evidence="3" key="1">
    <citation type="submission" date="2021-02" db="EMBL/GenBank/DDBJ databases">
        <authorList>
            <person name="Nowell W R."/>
        </authorList>
    </citation>
    <scope>NUCLEOTIDE SEQUENCE</scope>
</reference>
<dbReference type="AlphaFoldDB" id="A0A814XU68"/>
<name>A0A814XU68_9BILA</name>
<evidence type="ECO:0000313" key="4">
    <source>
        <dbReference type="EMBL" id="CAF3792463.1"/>
    </source>
</evidence>
<dbReference type="Proteomes" id="UP000682733">
    <property type="component" value="Unassembled WGS sequence"/>
</dbReference>
<organism evidence="3 6">
    <name type="scientific">Didymodactylos carnosus</name>
    <dbReference type="NCBI Taxonomy" id="1234261"/>
    <lineage>
        <taxon>Eukaryota</taxon>
        <taxon>Metazoa</taxon>
        <taxon>Spiralia</taxon>
        <taxon>Gnathifera</taxon>
        <taxon>Rotifera</taxon>
        <taxon>Eurotatoria</taxon>
        <taxon>Bdelloidea</taxon>
        <taxon>Philodinida</taxon>
        <taxon>Philodinidae</taxon>
        <taxon>Didymodactylos</taxon>
    </lineage>
</organism>
<comment type="caution">
    <text evidence="3">The sequence shown here is derived from an EMBL/GenBank/DDBJ whole genome shotgun (WGS) entry which is preliminary data.</text>
</comment>
<proteinExistence type="predicted"/>
<dbReference type="Proteomes" id="UP000677228">
    <property type="component" value="Unassembled WGS sequence"/>
</dbReference>
<evidence type="ECO:0000313" key="5">
    <source>
        <dbReference type="EMBL" id="CAF3983832.1"/>
    </source>
</evidence>
<evidence type="ECO:0000313" key="2">
    <source>
        <dbReference type="EMBL" id="CAF1023972.1"/>
    </source>
</evidence>
<protein>
    <submittedName>
        <fullName evidence="3">Uncharacterized protein</fullName>
    </submittedName>
</protein>
<dbReference type="EMBL" id="CAJNOQ010009278">
    <property type="protein sequence ID" value="CAF1220403.1"/>
    <property type="molecule type" value="Genomic_DNA"/>
</dbReference>